<dbReference type="Proteomes" id="UP001605036">
    <property type="component" value="Unassembled WGS sequence"/>
</dbReference>
<dbReference type="AlphaFoldDB" id="A0ABD1ZMX2"/>
<sequence length="76" mass="8876">MREEQRYEQFEEEKSGKHSNGCGLKDIVHFVAPDSSYKACMNEGMRIRLADMASTYWPNRACNRALIHPFSKPRVR</sequence>
<evidence type="ECO:0000313" key="3">
    <source>
        <dbReference type="Proteomes" id="UP001605036"/>
    </source>
</evidence>
<feature type="region of interest" description="Disordered" evidence="1">
    <location>
        <begin position="1"/>
        <end position="21"/>
    </location>
</feature>
<proteinExistence type="predicted"/>
<accession>A0ABD1ZMX2</accession>
<dbReference type="EMBL" id="JBHFFA010000001">
    <property type="protein sequence ID" value="KAL2652211.1"/>
    <property type="molecule type" value="Genomic_DNA"/>
</dbReference>
<evidence type="ECO:0000256" key="1">
    <source>
        <dbReference type="SAM" id="MobiDB-lite"/>
    </source>
</evidence>
<protein>
    <submittedName>
        <fullName evidence="2">Uncharacterized protein</fullName>
    </submittedName>
</protein>
<feature type="compositionally biased region" description="Basic and acidic residues" evidence="1">
    <location>
        <begin position="1"/>
        <end position="16"/>
    </location>
</feature>
<gene>
    <name evidence="2" type="ORF">R1flu_020339</name>
</gene>
<evidence type="ECO:0000313" key="2">
    <source>
        <dbReference type="EMBL" id="KAL2652211.1"/>
    </source>
</evidence>
<reference evidence="2 3" key="1">
    <citation type="submission" date="2024-09" db="EMBL/GenBank/DDBJ databases">
        <title>Chromosome-scale assembly of Riccia fluitans.</title>
        <authorList>
            <person name="Paukszto L."/>
            <person name="Sawicki J."/>
            <person name="Karawczyk K."/>
            <person name="Piernik-Szablinska J."/>
            <person name="Szczecinska M."/>
            <person name="Mazdziarz M."/>
        </authorList>
    </citation>
    <scope>NUCLEOTIDE SEQUENCE [LARGE SCALE GENOMIC DNA]</scope>
    <source>
        <strain evidence="2">Rf_01</strain>
        <tissue evidence="2">Aerial parts of the thallus</tissue>
    </source>
</reference>
<name>A0ABD1ZMX2_9MARC</name>
<comment type="caution">
    <text evidence="2">The sequence shown here is derived from an EMBL/GenBank/DDBJ whole genome shotgun (WGS) entry which is preliminary data.</text>
</comment>
<keyword evidence="3" id="KW-1185">Reference proteome</keyword>
<organism evidence="2 3">
    <name type="scientific">Riccia fluitans</name>
    <dbReference type="NCBI Taxonomy" id="41844"/>
    <lineage>
        <taxon>Eukaryota</taxon>
        <taxon>Viridiplantae</taxon>
        <taxon>Streptophyta</taxon>
        <taxon>Embryophyta</taxon>
        <taxon>Marchantiophyta</taxon>
        <taxon>Marchantiopsida</taxon>
        <taxon>Marchantiidae</taxon>
        <taxon>Marchantiales</taxon>
        <taxon>Ricciaceae</taxon>
        <taxon>Riccia</taxon>
    </lineage>
</organism>